<dbReference type="SUPFAM" id="SSF53807">
    <property type="entry name" value="Helical backbone' metal receptor"/>
    <property type="match status" value="1"/>
</dbReference>
<comment type="similarity">
    <text evidence="5">Belongs to the bacterial solute-binding protein 9 family.</text>
</comment>
<sequence length="312" mass="34774">MLNTSATTTVTSDELSSNLPRVIATTSVLCDLIKQVAEQTVDLTCLIPPEVNPHLYQPKTEDRQAINEANIIFYNGYNLEPNLFKVIKASKNGAAKIAVAQRAVPKPLQYKKDGRIVPDPHVWHNPKNGMRMVEVISSNLSKVSPENASIYKSNTQNIKKELAEIDTWIKSRIASIPPKNRELITVHNTMGYYARAYNISWTSALQGFSNQEKIPATRVKTLVQTIKQARVPRIFIETTTNPNLLNTVATQAKIKVSKRQLFADNLGEPGTDGDTYQKMLTANTRTIVEGLGGTYLIFEPHTVKNSNQKSQN</sequence>
<dbReference type="InterPro" id="IPR006128">
    <property type="entry name" value="Lipoprotein_PsaA-like"/>
</dbReference>
<comment type="subcellular location">
    <subcellularLocation>
        <location evidence="1">Cell envelope</location>
    </subcellularLocation>
</comment>
<organism evidence="6 7">
    <name type="scientific">Chlorogloeopsis fritschii PCC 6912</name>
    <dbReference type="NCBI Taxonomy" id="211165"/>
    <lineage>
        <taxon>Bacteria</taxon>
        <taxon>Bacillati</taxon>
        <taxon>Cyanobacteriota</taxon>
        <taxon>Cyanophyceae</taxon>
        <taxon>Nostocales</taxon>
        <taxon>Chlorogloeopsidaceae</taxon>
        <taxon>Chlorogloeopsis</taxon>
    </lineage>
</organism>
<dbReference type="AlphaFoldDB" id="A0A3S0ZY84"/>
<evidence type="ECO:0008006" key="8">
    <source>
        <dbReference type="Google" id="ProtNLM"/>
    </source>
</evidence>
<dbReference type="PRINTS" id="PR00690">
    <property type="entry name" value="ADHESNFAMILY"/>
</dbReference>
<keyword evidence="7" id="KW-1185">Reference proteome</keyword>
<keyword evidence="4" id="KW-0732">Signal</keyword>
<evidence type="ECO:0000256" key="2">
    <source>
        <dbReference type="ARBA" id="ARBA00022448"/>
    </source>
</evidence>
<gene>
    <name evidence="6" type="ORF">PCC6912_49570</name>
</gene>
<dbReference type="InterPro" id="IPR006129">
    <property type="entry name" value="AdhesinB"/>
</dbReference>
<name>A0A3S0ZY84_CHLFR</name>
<dbReference type="PRINTS" id="PR00691">
    <property type="entry name" value="ADHESINB"/>
</dbReference>
<dbReference type="GO" id="GO:0030001">
    <property type="term" value="P:metal ion transport"/>
    <property type="evidence" value="ECO:0007669"/>
    <property type="project" value="InterPro"/>
</dbReference>
<keyword evidence="2 5" id="KW-0813">Transport</keyword>
<dbReference type="STRING" id="211165.GCA_000317285_01103"/>
<dbReference type="InterPro" id="IPR006127">
    <property type="entry name" value="ZnuA-like"/>
</dbReference>
<dbReference type="Gene3D" id="3.40.50.1980">
    <property type="entry name" value="Nitrogenase molybdenum iron protein domain"/>
    <property type="match status" value="2"/>
</dbReference>
<evidence type="ECO:0000313" key="6">
    <source>
        <dbReference type="EMBL" id="RUR75114.1"/>
    </source>
</evidence>
<proteinExistence type="inferred from homology"/>
<dbReference type="GO" id="GO:0007155">
    <property type="term" value="P:cell adhesion"/>
    <property type="evidence" value="ECO:0007669"/>
    <property type="project" value="InterPro"/>
</dbReference>
<dbReference type="GO" id="GO:0030313">
    <property type="term" value="C:cell envelope"/>
    <property type="evidence" value="ECO:0007669"/>
    <property type="project" value="UniProtKB-SubCell"/>
</dbReference>
<accession>A0A3S0ZY84</accession>
<dbReference type="Pfam" id="PF01297">
    <property type="entry name" value="ZnuA"/>
    <property type="match status" value="1"/>
</dbReference>
<dbReference type="PANTHER" id="PTHR42953:SF1">
    <property type="entry name" value="METAL-BINDING PROTEIN HI_0362-RELATED"/>
    <property type="match status" value="1"/>
</dbReference>
<protein>
    <recommendedName>
        <fullName evidence="8">Manganese ABC transporter substrate-binding protein</fullName>
    </recommendedName>
</protein>
<dbReference type="GO" id="GO:0046872">
    <property type="term" value="F:metal ion binding"/>
    <property type="evidence" value="ECO:0007669"/>
    <property type="project" value="UniProtKB-KW"/>
</dbReference>
<evidence type="ECO:0000313" key="7">
    <source>
        <dbReference type="Proteomes" id="UP000268857"/>
    </source>
</evidence>
<dbReference type="PANTHER" id="PTHR42953">
    <property type="entry name" value="HIGH-AFFINITY ZINC UPTAKE SYSTEM PROTEIN ZNUA-RELATED"/>
    <property type="match status" value="1"/>
</dbReference>
<evidence type="ECO:0000256" key="4">
    <source>
        <dbReference type="ARBA" id="ARBA00022729"/>
    </source>
</evidence>
<evidence type="ECO:0000256" key="5">
    <source>
        <dbReference type="RuleBase" id="RU003512"/>
    </source>
</evidence>
<comment type="caution">
    <text evidence="6">The sequence shown here is derived from an EMBL/GenBank/DDBJ whole genome shotgun (WGS) entry which is preliminary data.</text>
</comment>
<dbReference type="EMBL" id="RSCJ01000026">
    <property type="protein sequence ID" value="RUR75114.1"/>
    <property type="molecule type" value="Genomic_DNA"/>
</dbReference>
<reference evidence="6 7" key="1">
    <citation type="journal article" date="2019" name="Genome Biol. Evol.">
        <title>Day and night: Metabolic profiles and evolutionary relationships of six axenic non-marine cyanobacteria.</title>
        <authorList>
            <person name="Will S.E."/>
            <person name="Henke P."/>
            <person name="Boedeker C."/>
            <person name="Huang S."/>
            <person name="Brinkmann H."/>
            <person name="Rohde M."/>
            <person name="Jarek M."/>
            <person name="Friedl T."/>
            <person name="Seufert S."/>
            <person name="Schumacher M."/>
            <person name="Overmann J."/>
            <person name="Neumann-Schaal M."/>
            <person name="Petersen J."/>
        </authorList>
    </citation>
    <scope>NUCLEOTIDE SEQUENCE [LARGE SCALE GENOMIC DNA]</scope>
    <source>
        <strain evidence="6 7">PCC 6912</strain>
    </source>
</reference>
<dbReference type="Proteomes" id="UP000268857">
    <property type="component" value="Unassembled WGS sequence"/>
</dbReference>
<keyword evidence="3" id="KW-0479">Metal-binding</keyword>
<evidence type="ECO:0000256" key="1">
    <source>
        <dbReference type="ARBA" id="ARBA00004196"/>
    </source>
</evidence>
<evidence type="ECO:0000256" key="3">
    <source>
        <dbReference type="ARBA" id="ARBA00022723"/>
    </source>
</evidence>
<dbReference type="InterPro" id="IPR050492">
    <property type="entry name" value="Bact_metal-bind_prot9"/>
</dbReference>